<dbReference type="EC" id="5.3.1.24" evidence="3 9"/>
<dbReference type="UniPathway" id="UPA00035">
    <property type="reaction ID" value="UER00042"/>
</dbReference>
<evidence type="ECO:0000313" key="12">
    <source>
        <dbReference type="Proteomes" id="UP000603545"/>
    </source>
</evidence>
<feature type="domain" description="N-(5'phosphoribosyl) anthranilate isomerase (PRAI)" evidence="10">
    <location>
        <begin position="15"/>
        <end position="212"/>
    </location>
</feature>
<evidence type="ECO:0000256" key="1">
    <source>
        <dbReference type="ARBA" id="ARBA00001164"/>
    </source>
</evidence>
<evidence type="ECO:0000313" key="11">
    <source>
        <dbReference type="EMBL" id="MBC8199436.1"/>
    </source>
</evidence>
<dbReference type="PANTHER" id="PTHR42894:SF1">
    <property type="entry name" value="N-(5'-PHOSPHORIBOSYL)ANTHRANILATE ISOMERASE"/>
    <property type="match status" value="1"/>
</dbReference>
<dbReference type="SUPFAM" id="SSF51366">
    <property type="entry name" value="Ribulose-phoshate binding barrel"/>
    <property type="match status" value="1"/>
</dbReference>
<keyword evidence="6 9" id="KW-0822">Tryptophan biosynthesis</keyword>
<dbReference type="InterPro" id="IPR001240">
    <property type="entry name" value="PRAI_dom"/>
</dbReference>
<dbReference type="InterPro" id="IPR013785">
    <property type="entry name" value="Aldolase_TIM"/>
</dbReference>
<dbReference type="Pfam" id="PF00697">
    <property type="entry name" value="PRAI"/>
    <property type="match status" value="1"/>
</dbReference>
<keyword evidence="8 9" id="KW-0413">Isomerase</keyword>
<dbReference type="InterPro" id="IPR044643">
    <property type="entry name" value="TrpF_fam"/>
</dbReference>
<evidence type="ECO:0000256" key="7">
    <source>
        <dbReference type="ARBA" id="ARBA00023141"/>
    </source>
</evidence>
<evidence type="ECO:0000256" key="5">
    <source>
        <dbReference type="ARBA" id="ARBA00022605"/>
    </source>
</evidence>
<evidence type="ECO:0000259" key="10">
    <source>
        <dbReference type="Pfam" id="PF00697"/>
    </source>
</evidence>
<dbReference type="GO" id="GO:0000162">
    <property type="term" value="P:L-tryptophan biosynthetic process"/>
    <property type="evidence" value="ECO:0007669"/>
    <property type="project" value="UniProtKB-UniRule"/>
</dbReference>
<protein>
    <recommendedName>
        <fullName evidence="4 9">N-(5'-phosphoribosyl)anthranilate isomerase</fullName>
        <shortName evidence="9">PRAI</shortName>
        <ecNumber evidence="3 9">5.3.1.24</ecNumber>
    </recommendedName>
</protein>
<comment type="pathway">
    <text evidence="2 9">Amino-acid biosynthesis; L-tryptophan biosynthesis; L-tryptophan from chorismate: step 3/5.</text>
</comment>
<organism evidence="11 12">
    <name type="scientific">Candidatus Desulfaltia bathyphila</name>
    <dbReference type="NCBI Taxonomy" id="2841697"/>
    <lineage>
        <taxon>Bacteria</taxon>
        <taxon>Pseudomonadati</taxon>
        <taxon>Thermodesulfobacteriota</taxon>
        <taxon>Desulfobacteria</taxon>
        <taxon>Desulfobacterales</taxon>
        <taxon>Desulfobacterales incertae sedis</taxon>
        <taxon>Candidatus Desulfaltia</taxon>
    </lineage>
</organism>
<dbReference type="GO" id="GO:0004640">
    <property type="term" value="F:phosphoribosylanthranilate isomerase activity"/>
    <property type="evidence" value="ECO:0007669"/>
    <property type="project" value="UniProtKB-UniRule"/>
</dbReference>
<evidence type="ECO:0000256" key="9">
    <source>
        <dbReference type="HAMAP-Rule" id="MF_00135"/>
    </source>
</evidence>
<name>A0A8J6N7P2_9BACT</name>
<evidence type="ECO:0000256" key="4">
    <source>
        <dbReference type="ARBA" id="ARBA00022272"/>
    </source>
</evidence>
<evidence type="ECO:0000256" key="2">
    <source>
        <dbReference type="ARBA" id="ARBA00004664"/>
    </source>
</evidence>
<keyword evidence="5 9" id="KW-0028">Amino-acid biosynthesis</keyword>
<dbReference type="Gene3D" id="3.20.20.70">
    <property type="entry name" value="Aldolase class I"/>
    <property type="match status" value="1"/>
</dbReference>
<sequence>MSLKQKIENGYKPQVKVCGLTRVEEALECAALGVDAIGCVFFPKSPRHVTEDQAKKICMAVSGKVKTVGVFVNETFDKIMQKVNYCYLDCVQLHGSESPELVSRLVQENILVIKALFAECRPSLEEAENYRASAYLVECGKGILPGGNALQWDWEKAYGFGEQYPFILAGGLAPENICRAVTESAPDAVDVSSGVESCPGRKDSGKVKSFMEALSRRFDKIDRKDIRRIF</sequence>
<evidence type="ECO:0000256" key="3">
    <source>
        <dbReference type="ARBA" id="ARBA00012572"/>
    </source>
</evidence>
<evidence type="ECO:0000256" key="8">
    <source>
        <dbReference type="ARBA" id="ARBA00023235"/>
    </source>
</evidence>
<dbReference type="CDD" id="cd00405">
    <property type="entry name" value="PRAI"/>
    <property type="match status" value="1"/>
</dbReference>
<gene>
    <name evidence="9" type="primary">trpF</name>
    <name evidence="11" type="ORF">H8E80_05235</name>
</gene>
<comment type="catalytic activity">
    <reaction evidence="1 9">
        <text>N-(5-phospho-beta-D-ribosyl)anthranilate = 1-(2-carboxyphenylamino)-1-deoxy-D-ribulose 5-phosphate</text>
        <dbReference type="Rhea" id="RHEA:21540"/>
        <dbReference type="ChEBI" id="CHEBI:18277"/>
        <dbReference type="ChEBI" id="CHEBI:58613"/>
        <dbReference type="EC" id="5.3.1.24"/>
    </reaction>
</comment>
<comment type="caution">
    <text evidence="11">The sequence shown here is derived from an EMBL/GenBank/DDBJ whole genome shotgun (WGS) entry which is preliminary data.</text>
</comment>
<evidence type="ECO:0000256" key="6">
    <source>
        <dbReference type="ARBA" id="ARBA00022822"/>
    </source>
</evidence>
<dbReference type="InterPro" id="IPR011060">
    <property type="entry name" value="RibuloseP-bd_barrel"/>
</dbReference>
<dbReference type="AlphaFoldDB" id="A0A8J6N7P2"/>
<dbReference type="EMBL" id="JACNLL010000053">
    <property type="protein sequence ID" value="MBC8199436.1"/>
    <property type="molecule type" value="Genomic_DNA"/>
</dbReference>
<dbReference type="Proteomes" id="UP000603545">
    <property type="component" value="Unassembled WGS sequence"/>
</dbReference>
<reference evidence="11 12" key="1">
    <citation type="submission" date="2020-08" db="EMBL/GenBank/DDBJ databases">
        <title>Bridging the membrane lipid divide: bacteria of the FCB group superphylum have the potential to synthesize archaeal ether lipids.</title>
        <authorList>
            <person name="Villanueva L."/>
            <person name="Von Meijenfeldt F.A.B."/>
            <person name="Westbye A.B."/>
            <person name="Yadav S."/>
            <person name="Hopmans E.C."/>
            <person name="Dutilh B.E."/>
            <person name="Sinninghe Damste J.S."/>
        </authorList>
    </citation>
    <scope>NUCLEOTIDE SEQUENCE [LARGE SCALE GENOMIC DNA]</scope>
    <source>
        <strain evidence="11">NIOZ-UU82</strain>
    </source>
</reference>
<comment type="similarity">
    <text evidence="9">Belongs to the TrpF family.</text>
</comment>
<dbReference type="PANTHER" id="PTHR42894">
    <property type="entry name" value="N-(5'-PHOSPHORIBOSYL)ANTHRANILATE ISOMERASE"/>
    <property type="match status" value="1"/>
</dbReference>
<proteinExistence type="inferred from homology"/>
<keyword evidence="7 9" id="KW-0057">Aromatic amino acid biosynthesis</keyword>
<dbReference type="HAMAP" id="MF_00135">
    <property type="entry name" value="PRAI"/>
    <property type="match status" value="1"/>
</dbReference>
<accession>A0A8J6N7P2</accession>